<dbReference type="Gene3D" id="2.40.160.100">
    <property type="match status" value="1"/>
</dbReference>
<evidence type="ECO:0000313" key="3">
    <source>
        <dbReference type="Proteomes" id="UP000316714"/>
    </source>
</evidence>
<feature type="domain" description="Alginate export" evidence="1">
    <location>
        <begin position="157"/>
        <end position="517"/>
    </location>
</feature>
<reference evidence="2 3" key="1">
    <citation type="submission" date="2019-02" db="EMBL/GenBank/DDBJ databases">
        <title>Deep-cultivation of Planctomycetes and their phenomic and genomic characterization uncovers novel biology.</title>
        <authorList>
            <person name="Wiegand S."/>
            <person name="Jogler M."/>
            <person name="Boedeker C."/>
            <person name="Pinto D."/>
            <person name="Vollmers J."/>
            <person name="Rivas-Marin E."/>
            <person name="Kohn T."/>
            <person name="Peeters S.H."/>
            <person name="Heuer A."/>
            <person name="Rast P."/>
            <person name="Oberbeckmann S."/>
            <person name="Bunk B."/>
            <person name="Jeske O."/>
            <person name="Meyerdierks A."/>
            <person name="Storesund J.E."/>
            <person name="Kallscheuer N."/>
            <person name="Luecker S."/>
            <person name="Lage O.M."/>
            <person name="Pohl T."/>
            <person name="Merkel B.J."/>
            <person name="Hornburger P."/>
            <person name="Mueller R.-W."/>
            <person name="Bruemmer F."/>
            <person name="Labrenz M."/>
            <person name="Spormann A.M."/>
            <person name="Op Den Camp H."/>
            <person name="Overmann J."/>
            <person name="Amann R."/>
            <person name="Jetten M.S.M."/>
            <person name="Mascher T."/>
            <person name="Medema M.H."/>
            <person name="Devos D.P."/>
            <person name="Kaster A.-K."/>
            <person name="Ovreas L."/>
            <person name="Rohde M."/>
            <person name="Galperin M.Y."/>
            <person name="Jogler C."/>
        </authorList>
    </citation>
    <scope>NUCLEOTIDE SEQUENCE [LARGE SCALE GENOMIC DNA]</scope>
    <source>
        <strain evidence="2 3">KOR34</strain>
    </source>
</reference>
<name>A0A5C5UZZ8_9BACT</name>
<protein>
    <recommendedName>
        <fullName evidence="1">Alginate export domain-containing protein</fullName>
    </recommendedName>
</protein>
<keyword evidence="3" id="KW-1185">Reference proteome</keyword>
<dbReference type="InterPro" id="IPR025388">
    <property type="entry name" value="Alginate_export_dom"/>
</dbReference>
<dbReference type="AlphaFoldDB" id="A0A5C5UZZ8"/>
<dbReference type="EMBL" id="SIHJ01000004">
    <property type="protein sequence ID" value="TWT31085.1"/>
    <property type="molecule type" value="Genomic_DNA"/>
</dbReference>
<proteinExistence type="predicted"/>
<dbReference type="InterPro" id="IPR053728">
    <property type="entry name" value="Alginate_Permeability_Chnl"/>
</dbReference>
<evidence type="ECO:0000259" key="1">
    <source>
        <dbReference type="Pfam" id="PF13372"/>
    </source>
</evidence>
<accession>A0A5C5UZZ8</accession>
<organism evidence="2 3">
    <name type="scientific">Posidoniimonas corsicana</name>
    <dbReference type="NCBI Taxonomy" id="1938618"/>
    <lineage>
        <taxon>Bacteria</taxon>
        <taxon>Pseudomonadati</taxon>
        <taxon>Planctomycetota</taxon>
        <taxon>Planctomycetia</taxon>
        <taxon>Pirellulales</taxon>
        <taxon>Lacipirellulaceae</taxon>
        <taxon>Posidoniimonas</taxon>
    </lineage>
</organism>
<evidence type="ECO:0000313" key="2">
    <source>
        <dbReference type="EMBL" id="TWT31085.1"/>
    </source>
</evidence>
<dbReference type="Pfam" id="PF13372">
    <property type="entry name" value="Alginate_exp"/>
    <property type="match status" value="1"/>
</dbReference>
<gene>
    <name evidence="2" type="ORF">KOR34_44590</name>
</gene>
<sequence length="534" mass="58240">MAATLVLSGAASAQDGLAMPSDVFSSYETSSAAALAAEDQTQQISYLSDCCEPTCGAADGCGCGDDCGDGCGDTCGCGCPACQKKAAKPSPCLTSHKGVYYANDFSYLKDPCGPCCLGDCMKLMDVGCGTLDIGGQLRLRYHHEEGMGRSSLSTPPNRGFLDTDNDFLLSRLRLYTNWKANDWFRVYAEGITADVLSNESYNPRPIDRNSGDFLNLFFDLGVTESTTVRVGRQELLYGAQRFVSPLDWANTRRTFEGIKVMHKSDDWAIDGFFTNYVPVSPDDFDEADYNQKFYGVYATYTGAKSASYDLFYIGYDNDNAYAAVPPVTSPAAGSADFSVHTFGGRIFGGSGDWLYEMVGALQTGRQSGLGLDHRAGMCTCGVGRKLPGSWTPTMWMYYDYASGNDSTTDGTFNRFNQLFPLAHKYLGFIDAAARSNISSPNCLLTMKPSSKLSLLAWYYYLGAADESDVIPGVAVPSAQTLDSTDFGNELDLIAKYQLDPRSNILFGYSTLWRGSKIIGTDNADFFYTQWELNF</sequence>
<comment type="caution">
    <text evidence="2">The sequence shown here is derived from an EMBL/GenBank/DDBJ whole genome shotgun (WGS) entry which is preliminary data.</text>
</comment>
<dbReference type="Proteomes" id="UP000316714">
    <property type="component" value="Unassembled WGS sequence"/>
</dbReference>